<feature type="region of interest" description="Disordered" evidence="2">
    <location>
        <begin position="1"/>
        <end position="66"/>
    </location>
</feature>
<feature type="binding site" evidence="1">
    <location>
        <position position="169"/>
    </location>
    <ligand>
        <name>Zn(2+)</name>
        <dbReference type="ChEBI" id="CHEBI:29105"/>
    </ligand>
</feature>
<reference evidence="4" key="2">
    <citation type="submission" date="2019-07" db="EMBL/GenBank/DDBJ databases">
        <authorList>
            <person name="Seetharam A."/>
            <person name="Woodhouse M."/>
            <person name="Cannon E."/>
        </authorList>
    </citation>
    <scope>NUCLEOTIDE SEQUENCE [LARGE SCALE GENOMIC DNA]</scope>
    <source>
        <strain evidence="4">cv. B73</strain>
    </source>
</reference>
<dbReference type="Gramene" id="Zm00001eb078190_T001">
    <property type="protein sequence ID" value="Zm00001eb078190_P001"/>
    <property type="gene ID" value="Zm00001eb078190"/>
</dbReference>
<feature type="compositionally biased region" description="Low complexity" evidence="2">
    <location>
        <begin position="347"/>
        <end position="359"/>
    </location>
</feature>
<dbReference type="AlphaFoldDB" id="A0A1D6E6V4"/>
<dbReference type="EnsemblPlants" id="Zm00001eb078190_T001">
    <property type="protein sequence ID" value="Zm00001eb078190_P001"/>
    <property type="gene ID" value="Zm00001eb078190"/>
</dbReference>
<dbReference type="InterPro" id="IPR005019">
    <property type="entry name" value="Adenine_glyco"/>
</dbReference>
<protein>
    <submittedName>
        <fullName evidence="3">DNA glycosylase superfamily protein</fullName>
    </submittedName>
</protein>
<keyword evidence="1" id="KW-0862">Zinc</keyword>
<feature type="compositionally biased region" description="Polar residues" evidence="2">
    <location>
        <begin position="360"/>
        <end position="373"/>
    </location>
</feature>
<evidence type="ECO:0000313" key="4">
    <source>
        <dbReference type="EnsemblPlants" id="Zm00001eb078190_P001"/>
    </source>
</evidence>
<dbReference type="PANTHER" id="PTHR31116">
    <property type="entry name" value="OS04G0501200 PROTEIN"/>
    <property type="match status" value="1"/>
</dbReference>
<dbReference type="Proteomes" id="UP000007305">
    <property type="component" value="Chromosome 2"/>
</dbReference>
<reference evidence="4" key="3">
    <citation type="submission" date="2021-05" db="UniProtKB">
        <authorList>
            <consortium name="EnsemblPlants"/>
        </authorList>
    </citation>
    <scope>IDENTIFICATION</scope>
    <source>
        <strain evidence="4">cv. B73</strain>
    </source>
</reference>
<feature type="binding site" evidence="1">
    <location>
        <position position="154"/>
    </location>
    <ligand>
        <name>Zn(2+)</name>
        <dbReference type="ChEBI" id="CHEBI:29105"/>
    </ligand>
</feature>
<feature type="binding site" evidence="1">
    <location>
        <position position="327"/>
    </location>
    <ligand>
        <name>Zn(2+)</name>
        <dbReference type="ChEBI" id="CHEBI:29105"/>
    </ligand>
</feature>
<evidence type="ECO:0000256" key="1">
    <source>
        <dbReference type="PIRSR" id="PIRSR605019-1"/>
    </source>
</evidence>
<keyword evidence="6" id="KW-1267">Proteomics identification</keyword>
<dbReference type="GO" id="GO:0006284">
    <property type="term" value="P:base-excision repair"/>
    <property type="evidence" value="ECO:0007669"/>
    <property type="project" value="InterPro"/>
</dbReference>
<accession>A0A1D6E6V4</accession>
<dbReference type="RefSeq" id="NP_001296831.1">
    <property type="nucleotide sequence ID" value="NM_001309902.1"/>
</dbReference>
<dbReference type="EMBL" id="CM007648">
    <property type="protein sequence ID" value="ONM16174.1"/>
    <property type="molecule type" value="Genomic_DNA"/>
</dbReference>
<dbReference type="InterPro" id="IPR011257">
    <property type="entry name" value="DNA_glycosylase"/>
</dbReference>
<dbReference type="Gene3D" id="1.10.340.30">
    <property type="entry name" value="Hypothetical protein, domain 2"/>
    <property type="match status" value="1"/>
</dbReference>
<proteinExistence type="evidence at protein level"/>
<evidence type="ECO:0000313" key="5">
    <source>
        <dbReference type="Proteomes" id="UP000007305"/>
    </source>
</evidence>
<keyword evidence="1" id="KW-0479">Metal-binding</keyword>
<dbReference type="PANTHER" id="PTHR31116:SF44">
    <property type="entry name" value="OS04G0501200 PROTEIN"/>
    <property type="match status" value="1"/>
</dbReference>
<feature type="region of interest" description="Disordered" evidence="2">
    <location>
        <begin position="347"/>
        <end position="376"/>
    </location>
</feature>
<name>A0A1D6E6V4_MAIZE</name>
<sequence>MSGASARGRLSPASSGGGDSEPRSTGGRTRSVSAARGRKPSPRPGRDVAAAAGATEEKKPAAVLTLQPSLSAPAGMRRQELLLRSGLSLDASCSSDASTDSFCSRASTGRIGRPAFGARKKKALSQTDYKALSMLERDGGLISQTDAAGVKRRCAWVTANTDPCYAAFHDEEWGVPVHDDKKLFELLVLSGALAELTWPAILNKRDIFREVFMDFDPVLVSKLSEKKIIAPGSPSCSLLSEQKLRGVIENARQILKIIEEFGSFDKYCWSFVNHKPILSRFRYSRQVPVKTSKADAISKDLVRRGFRSVGPTVVYTFMQVSGMTNDHLISCYRFAECAASSAGAAKLSDGSLANSSDSSHGTAEQKMNGTNGLDSGLELSRTIDELSIS</sequence>
<dbReference type="ExpressionAtlas" id="A0A1D6E6V4">
    <property type="expression patterns" value="baseline and differential"/>
</dbReference>
<dbReference type="KEGG" id="zma:100216672"/>
<dbReference type="GO" id="GO:0046872">
    <property type="term" value="F:metal ion binding"/>
    <property type="evidence" value="ECO:0007669"/>
    <property type="project" value="UniProtKB-KW"/>
</dbReference>
<reference evidence="3 5" key="1">
    <citation type="submission" date="2015-12" db="EMBL/GenBank/DDBJ databases">
        <title>Update maize B73 reference genome by single molecule sequencing technologies.</title>
        <authorList>
            <consortium name="Maize Genome Sequencing Project"/>
            <person name="Ware D."/>
        </authorList>
    </citation>
    <scope>NUCLEOTIDE SEQUENCE [LARGE SCALE GENOMIC DNA]</scope>
    <source>
        <strain evidence="5">cv. B73</strain>
        <tissue evidence="3">Seedling</tissue>
    </source>
</reference>
<dbReference type="GO" id="GO:0008725">
    <property type="term" value="F:DNA-3-methyladenine glycosylase activity"/>
    <property type="evidence" value="ECO:0007669"/>
    <property type="project" value="InterPro"/>
</dbReference>
<evidence type="ECO:0007829" key="6">
    <source>
        <dbReference type="PeptideAtlas" id="A0A1D6E6V4"/>
    </source>
</evidence>
<dbReference type="GeneID" id="100216672"/>
<dbReference type="PaxDb" id="4577-GRMZM2G097573_P01"/>
<keyword evidence="5" id="KW-1185">Reference proteome</keyword>
<evidence type="ECO:0000256" key="2">
    <source>
        <dbReference type="SAM" id="MobiDB-lite"/>
    </source>
</evidence>
<evidence type="ECO:0000313" key="3">
    <source>
        <dbReference type="EMBL" id="ONM16174.1"/>
    </source>
</evidence>
<dbReference type="eggNOG" id="ENOG502QQTH">
    <property type="taxonomic scope" value="Eukaryota"/>
</dbReference>
<gene>
    <name evidence="4" type="primary">LOC100216672</name>
    <name evidence="3" type="ORF">ZEAMMB73_Zm00001d003124</name>
</gene>
<dbReference type="OrthoDB" id="3941538at2759"/>
<feature type="binding site" evidence="1">
    <location>
        <position position="331"/>
    </location>
    <ligand>
        <name>Zn(2+)</name>
        <dbReference type="ChEBI" id="CHEBI:29105"/>
    </ligand>
</feature>
<dbReference type="SUPFAM" id="SSF48150">
    <property type="entry name" value="DNA-glycosylase"/>
    <property type="match status" value="1"/>
</dbReference>
<dbReference type="Pfam" id="PF03352">
    <property type="entry name" value="Adenine_glyco"/>
    <property type="match status" value="1"/>
</dbReference>
<organism evidence="3">
    <name type="scientific">Zea mays</name>
    <name type="common">Maize</name>
    <dbReference type="NCBI Taxonomy" id="4577"/>
    <lineage>
        <taxon>Eukaryota</taxon>
        <taxon>Viridiplantae</taxon>
        <taxon>Streptophyta</taxon>
        <taxon>Embryophyta</taxon>
        <taxon>Tracheophyta</taxon>
        <taxon>Spermatophyta</taxon>
        <taxon>Magnoliopsida</taxon>
        <taxon>Liliopsida</taxon>
        <taxon>Poales</taxon>
        <taxon>Poaceae</taxon>
        <taxon>PACMAD clade</taxon>
        <taxon>Panicoideae</taxon>
        <taxon>Andropogonodae</taxon>
        <taxon>Andropogoneae</taxon>
        <taxon>Tripsacinae</taxon>
        <taxon>Zea</taxon>
    </lineage>
</organism>